<sequence>MSSHHFVKEKQEPALLIIGRTGWDFQELQSLLEWVPTILVTEENVLDVLSLGIKVDVILATQKFQQDNPQLAEEQFPVNFITVPTEQFLSASLHYLIQSGHNAVNILPYDPLDHSLLEPYLKDLDIVFFHCGYRYFAAKQGSIKKWLPSSSIQVLGEEGQFVEHQSPGNTQIFPIRYLTTLELNEGMQRFSSNKMFWLGTCLEFS</sequence>
<evidence type="ECO:0000313" key="1">
    <source>
        <dbReference type="EMBL" id="MDN3689640.1"/>
    </source>
</evidence>
<name>A0ABT8CD14_9BACT</name>
<accession>A0ABT8CD14</accession>
<comment type="caution">
    <text evidence="1">The sequence shown here is derived from an EMBL/GenBank/DDBJ whole genome shotgun (WGS) entry which is preliminary data.</text>
</comment>
<evidence type="ECO:0000313" key="2">
    <source>
        <dbReference type="Proteomes" id="UP001236663"/>
    </source>
</evidence>
<protein>
    <submittedName>
        <fullName evidence="1">Thiamine pyrophosphokinase</fullName>
    </submittedName>
</protein>
<dbReference type="Proteomes" id="UP001236663">
    <property type="component" value="Unassembled WGS sequence"/>
</dbReference>
<reference evidence="2" key="1">
    <citation type="journal article" date="2019" name="Int. J. Syst. Evol. Microbiol.">
        <title>The Global Catalogue of Microorganisms (GCM) 10K type strain sequencing project: providing services to taxonomists for standard genome sequencing and annotation.</title>
        <authorList>
            <consortium name="The Broad Institute Genomics Platform"/>
            <consortium name="The Broad Institute Genome Sequencing Center for Infectious Disease"/>
            <person name="Wu L."/>
            <person name="Ma J."/>
        </authorList>
    </citation>
    <scope>NUCLEOTIDE SEQUENCE [LARGE SCALE GENOMIC DNA]</scope>
    <source>
        <strain evidence="2">CECT 7706</strain>
    </source>
</reference>
<organism evidence="1 2">
    <name type="scientific">Cyclobacterium jeungdonense</name>
    <dbReference type="NCBI Taxonomy" id="708087"/>
    <lineage>
        <taxon>Bacteria</taxon>
        <taxon>Pseudomonadati</taxon>
        <taxon>Bacteroidota</taxon>
        <taxon>Cytophagia</taxon>
        <taxon>Cytophagales</taxon>
        <taxon>Cyclobacteriaceae</taxon>
        <taxon>Cyclobacterium</taxon>
    </lineage>
</organism>
<dbReference type="EMBL" id="JAUFQS010000041">
    <property type="protein sequence ID" value="MDN3689640.1"/>
    <property type="molecule type" value="Genomic_DNA"/>
</dbReference>
<dbReference type="RefSeq" id="WP_163385378.1">
    <property type="nucleotide sequence ID" value="NZ_JAUFQS010000041.1"/>
</dbReference>
<gene>
    <name evidence="1" type="ORF">QWZ15_17580</name>
</gene>
<proteinExistence type="predicted"/>
<keyword evidence="2" id="KW-1185">Reference proteome</keyword>